<proteinExistence type="predicted"/>
<reference evidence="1 2" key="1">
    <citation type="submission" date="2019-11" db="EMBL/GenBank/DDBJ databases">
        <title>Metabolism of dissolved organic matter in forest soils.</title>
        <authorList>
            <person name="Cyle K.T."/>
            <person name="Wilhelm R.C."/>
            <person name="Martinez C.E."/>
        </authorList>
    </citation>
    <scope>NUCLEOTIDE SEQUENCE [LARGE SCALE GENOMIC DNA]</scope>
    <source>
        <strain evidence="1 2">5N</strain>
    </source>
</reference>
<dbReference type="Gene3D" id="3.30.2020.40">
    <property type="entry name" value="Uncharacterised protein PF10387, DUF2442"/>
    <property type="match status" value="1"/>
</dbReference>
<dbReference type="RefSeq" id="WP_172170300.1">
    <property type="nucleotide sequence ID" value="NZ_WOEZ01000148.1"/>
</dbReference>
<dbReference type="InterPro" id="IPR018841">
    <property type="entry name" value="DUF2442"/>
</dbReference>
<organism evidence="1 2">
    <name type="scientific">Paraburkholderia elongata</name>
    <dbReference type="NCBI Taxonomy" id="2675747"/>
    <lineage>
        <taxon>Bacteria</taxon>
        <taxon>Pseudomonadati</taxon>
        <taxon>Pseudomonadota</taxon>
        <taxon>Betaproteobacteria</taxon>
        <taxon>Burkholderiales</taxon>
        <taxon>Burkholderiaceae</taxon>
        <taxon>Paraburkholderia</taxon>
    </lineage>
</organism>
<accession>A0A972NQY7</accession>
<evidence type="ECO:0000313" key="1">
    <source>
        <dbReference type="EMBL" id="NPT58113.1"/>
    </source>
</evidence>
<dbReference type="AlphaFoldDB" id="A0A972NQY7"/>
<dbReference type="EMBL" id="WOEZ01000148">
    <property type="protein sequence ID" value="NPT58113.1"/>
    <property type="molecule type" value="Genomic_DNA"/>
</dbReference>
<name>A0A972NQY7_9BURK</name>
<protein>
    <submittedName>
        <fullName evidence="1">DUF2442 domain-containing protein</fullName>
    </submittedName>
</protein>
<dbReference type="Pfam" id="PF10387">
    <property type="entry name" value="DUF2442"/>
    <property type="match status" value="1"/>
</dbReference>
<comment type="caution">
    <text evidence="1">The sequence shown here is derived from an EMBL/GenBank/DDBJ whole genome shotgun (WGS) entry which is preliminary data.</text>
</comment>
<sequence>MTPRPVAVKFFDDSFCVELSDGRALSVPYSVSPMLFSTTPEQRANVRLTPSGLHWDQLDEDLGVAGLLRDYL</sequence>
<keyword evidence="2" id="KW-1185">Reference proteome</keyword>
<dbReference type="Proteomes" id="UP000655523">
    <property type="component" value="Unassembled WGS sequence"/>
</dbReference>
<gene>
    <name evidence="1" type="ORF">GNZ13_26985</name>
</gene>
<evidence type="ECO:0000313" key="2">
    <source>
        <dbReference type="Proteomes" id="UP000655523"/>
    </source>
</evidence>